<feature type="compositionally biased region" description="Acidic residues" evidence="1">
    <location>
        <begin position="400"/>
        <end position="417"/>
    </location>
</feature>
<dbReference type="InterPro" id="IPR053137">
    <property type="entry name" value="NLR-like"/>
</dbReference>
<dbReference type="NCBIfam" id="NF040586">
    <property type="entry name" value="FxSxx_TPR"/>
    <property type="match status" value="1"/>
</dbReference>
<gene>
    <name evidence="2" type="ORF">PG997_011493</name>
</gene>
<protein>
    <recommendedName>
        <fullName evidence="4">Kinesin light chain</fullName>
    </recommendedName>
</protein>
<name>A0ABR1VJ78_9PEZI</name>
<dbReference type="SUPFAM" id="SSF48452">
    <property type="entry name" value="TPR-like"/>
    <property type="match status" value="2"/>
</dbReference>
<feature type="region of interest" description="Disordered" evidence="1">
    <location>
        <begin position="370"/>
        <end position="417"/>
    </location>
</feature>
<comment type="caution">
    <text evidence="2">The sequence shown here is derived from an EMBL/GenBank/DDBJ whole genome shotgun (WGS) entry which is preliminary data.</text>
</comment>
<dbReference type="GeneID" id="92048868"/>
<feature type="region of interest" description="Disordered" evidence="1">
    <location>
        <begin position="1"/>
        <end position="39"/>
    </location>
</feature>
<dbReference type="Gene3D" id="3.40.50.300">
    <property type="entry name" value="P-loop containing nucleotide triphosphate hydrolases"/>
    <property type="match status" value="1"/>
</dbReference>
<evidence type="ECO:0008006" key="4">
    <source>
        <dbReference type="Google" id="ProtNLM"/>
    </source>
</evidence>
<accession>A0ABR1VJ78</accession>
<dbReference type="PANTHER" id="PTHR46082:SF6">
    <property type="entry name" value="AAA+ ATPASE DOMAIN-CONTAINING PROTEIN-RELATED"/>
    <property type="match status" value="1"/>
</dbReference>
<evidence type="ECO:0000313" key="2">
    <source>
        <dbReference type="EMBL" id="KAK8071290.1"/>
    </source>
</evidence>
<organism evidence="2 3">
    <name type="scientific">Apiospora hydei</name>
    <dbReference type="NCBI Taxonomy" id="1337664"/>
    <lineage>
        <taxon>Eukaryota</taxon>
        <taxon>Fungi</taxon>
        <taxon>Dikarya</taxon>
        <taxon>Ascomycota</taxon>
        <taxon>Pezizomycotina</taxon>
        <taxon>Sordariomycetes</taxon>
        <taxon>Xylariomycetidae</taxon>
        <taxon>Amphisphaeriales</taxon>
        <taxon>Apiosporaceae</taxon>
        <taxon>Apiospora</taxon>
    </lineage>
</organism>
<dbReference type="PRINTS" id="PR00381">
    <property type="entry name" value="KINESINLIGHT"/>
</dbReference>
<reference evidence="2 3" key="1">
    <citation type="submission" date="2023-01" db="EMBL/GenBank/DDBJ databases">
        <title>Analysis of 21 Apiospora genomes using comparative genomics revels a genus with tremendous synthesis potential of carbohydrate active enzymes and secondary metabolites.</title>
        <authorList>
            <person name="Sorensen T."/>
        </authorList>
    </citation>
    <scope>NUCLEOTIDE SEQUENCE [LARGE SCALE GENOMIC DNA]</scope>
    <source>
        <strain evidence="2 3">CBS 114990</strain>
    </source>
</reference>
<dbReference type="PANTHER" id="PTHR46082">
    <property type="entry name" value="ATP/GTP-BINDING PROTEIN-RELATED"/>
    <property type="match status" value="1"/>
</dbReference>
<dbReference type="InterPro" id="IPR011990">
    <property type="entry name" value="TPR-like_helical_dom_sf"/>
</dbReference>
<dbReference type="InterPro" id="IPR027417">
    <property type="entry name" value="P-loop_NTPase"/>
</dbReference>
<dbReference type="Pfam" id="PF13424">
    <property type="entry name" value="TPR_12"/>
    <property type="match status" value="1"/>
</dbReference>
<feature type="compositionally biased region" description="Polar residues" evidence="1">
    <location>
        <begin position="10"/>
        <end position="39"/>
    </location>
</feature>
<proteinExistence type="predicted"/>
<dbReference type="SUPFAM" id="SSF52540">
    <property type="entry name" value="P-loop containing nucleoside triphosphate hydrolases"/>
    <property type="match status" value="1"/>
</dbReference>
<dbReference type="RefSeq" id="XP_066665098.1">
    <property type="nucleotide sequence ID" value="XM_066815808.1"/>
</dbReference>
<dbReference type="Pfam" id="PF13374">
    <property type="entry name" value="TPR_10"/>
    <property type="match status" value="5"/>
</dbReference>
<sequence length="852" mass="96313">MSDSVRERPTASQQQFGNATATDGSQVFQGSASGNVTMNLTHNHHYSAPERPETPPKPTAIIPFNRDRDFVQRDTILDQVHRSCSDPASRTALVGLGGVGKSQIAIEYAYRVREQSPETWVFWVHASNPARYEQSFRDIADYLKLPERKNSQSNIFQLLYNWLRGEKSGRWILILDNVDAAGFLLHNPPDHDGQRDGSDSRSQPLVSYLPTCQHGSTLITTRSRDVASKLAESRNTITVDPMNQAEAITLAKEKLGKPDRQGDIEAIESLVDTLEYMPLAIVQATAYISQKAPRCSVRQYLEKFTQSDRKRATLLDYEAGQLRRDGEAKNSIIITWQISFDHIRQTRPSAADLLSLMSFCDRQGIPESLLRASDEKEGATSRPAQYRRSPALGGLGSDQESSDEDVELDSSIDDEDEFETDVSSLRDYSFISAVGDGKTFEMHSLVQLATKRWLEAEGQQEKWKSEFIHRLDVQLPTGAYENWATCRALLPHTVSAAAQRPKDEASSKDWLRSFIKLHGIFGSWGEGMKRRRWPRMRRSSELRYLGGRKKKGHWEAAEKLFMEVMETRKQKLGPDHPSTLTSMANLASTYRNQGRWEAAEKLEVEVMETRKQKLGPDHPSTLTSMANLASTYRNQGRWEAAEKLEVEVMETRKQKLGPDYPDTLTSMANLASTYRNQGRWEAAEKLEVEVMETSKQKLGPDHPSTLTSMANLASTFWNQGRWEAAEKLDVEVMETSKQKLGPDHPSTLTSMANLASTFWNQGRWEAAEKLDVEVMETSKQKLGPDHPSTLTSMNNLAYTLEAQGRQSDALELMRECVRIRRDVLGARHPHYLSSLETLRAWELEHTDTITTA</sequence>
<dbReference type="Gene3D" id="1.25.40.10">
    <property type="entry name" value="Tetratricopeptide repeat domain"/>
    <property type="match status" value="2"/>
</dbReference>
<evidence type="ECO:0000313" key="3">
    <source>
        <dbReference type="Proteomes" id="UP001433268"/>
    </source>
</evidence>
<keyword evidence="3" id="KW-1185">Reference proteome</keyword>
<dbReference type="EMBL" id="JAQQWN010000008">
    <property type="protein sequence ID" value="KAK8071290.1"/>
    <property type="molecule type" value="Genomic_DNA"/>
</dbReference>
<evidence type="ECO:0000256" key="1">
    <source>
        <dbReference type="SAM" id="MobiDB-lite"/>
    </source>
</evidence>
<dbReference type="Proteomes" id="UP001433268">
    <property type="component" value="Unassembled WGS sequence"/>
</dbReference>